<keyword evidence="2" id="KW-1133">Transmembrane helix</keyword>
<evidence type="ECO:0000256" key="2">
    <source>
        <dbReference type="SAM" id="Phobius"/>
    </source>
</evidence>
<keyword evidence="2" id="KW-0472">Membrane</keyword>
<evidence type="ECO:0000313" key="4">
    <source>
        <dbReference type="EMBL" id="CAD7701193.1"/>
    </source>
</evidence>
<dbReference type="EMBL" id="CAJHUC010001454">
    <property type="protein sequence ID" value="CAD7701193.1"/>
    <property type="molecule type" value="Genomic_DNA"/>
</dbReference>
<comment type="caution">
    <text evidence="3">The sequence shown here is derived from an EMBL/GenBank/DDBJ whole genome shotgun (WGS) entry which is preliminary data.</text>
</comment>
<keyword evidence="2" id="KW-0812">Transmembrane</keyword>
<protein>
    <submittedName>
        <fullName evidence="3">Uncharacterized protein</fullName>
    </submittedName>
</protein>
<dbReference type="AlphaFoldDB" id="A0A8S1INX7"/>
<keyword evidence="5" id="KW-1185">Reference proteome</keyword>
<dbReference type="OrthoDB" id="1912722at2759"/>
<feature type="transmembrane region" description="Helical" evidence="2">
    <location>
        <begin position="36"/>
        <end position="56"/>
    </location>
</feature>
<feature type="region of interest" description="Disordered" evidence="1">
    <location>
        <begin position="258"/>
        <end position="287"/>
    </location>
</feature>
<organism evidence="3 5">
    <name type="scientific">Ostreobium quekettii</name>
    <dbReference type="NCBI Taxonomy" id="121088"/>
    <lineage>
        <taxon>Eukaryota</taxon>
        <taxon>Viridiplantae</taxon>
        <taxon>Chlorophyta</taxon>
        <taxon>core chlorophytes</taxon>
        <taxon>Ulvophyceae</taxon>
        <taxon>TCBD clade</taxon>
        <taxon>Bryopsidales</taxon>
        <taxon>Ostreobineae</taxon>
        <taxon>Ostreobiaceae</taxon>
        <taxon>Ostreobium</taxon>
    </lineage>
</organism>
<sequence length="287" mass="31492">MAVACRDGHLQYLTMASAFVPGMCFDQQCQAAMDKAFVVAIGIPLLVAIASIAYLLRPVPKELQEKDEIFEDPTTGFVFQAPEGSAPERDRKGELVFRAISYTPWPVADGEEGERVRINVGSVNNKEPRTFVFGKILRGPSKIIRASLPRPMGIDFVEDAKNQRVAVGGFLPGGEAERREKVASVDPALRDTVPKEGDVLRAITCTNFVYPTRALFGAAPPERHIVVYGADGMRWPAVVAAMRKGDKRDGDVTLILERQISGDEEIRKETGNEGKGDGEETKEMSRE</sequence>
<reference evidence="3" key="1">
    <citation type="submission" date="2020-12" db="EMBL/GenBank/DDBJ databases">
        <authorList>
            <person name="Iha C."/>
        </authorList>
    </citation>
    <scope>NUCLEOTIDE SEQUENCE</scope>
</reference>
<name>A0A8S1INX7_9CHLO</name>
<accession>A0A8S1INX7</accession>
<dbReference type="Proteomes" id="UP000708148">
    <property type="component" value="Unassembled WGS sequence"/>
</dbReference>
<evidence type="ECO:0000313" key="3">
    <source>
        <dbReference type="EMBL" id="CAD7696818.1"/>
    </source>
</evidence>
<evidence type="ECO:0000313" key="5">
    <source>
        <dbReference type="Proteomes" id="UP000708148"/>
    </source>
</evidence>
<feature type="compositionally biased region" description="Basic and acidic residues" evidence="1">
    <location>
        <begin position="260"/>
        <end position="287"/>
    </location>
</feature>
<evidence type="ECO:0000256" key="1">
    <source>
        <dbReference type="SAM" id="MobiDB-lite"/>
    </source>
</evidence>
<dbReference type="EMBL" id="CAJHUC010000551">
    <property type="protein sequence ID" value="CAD7696818.1"/>
    <property type="molecule type" value="Genomic_DNA"/>
</dbReference>
<proteinExistence type="predicted"/>
<gene>
    <name evidence="3" type="ORF">OSTQU699_LOCUS2179</name>
    <name evidence="4" type="ORF">OSTQU699_LOCUS6552</name>
</gene>